<organism evidence="1 2">
    <name type="scientific">Ascobolus immersus RN42</name>
    <dbReference type="NCBI Taxonomy" id="1160509"/>
    <lineage>
        <taxon>Eukaryota</taxon>
        <taxon>Fungi</taxon>
        <taxon>Dikarya</taxon>
        <taxon>Ascomycota</taxon>
        <taxon>Pezizomycotina</taxon>
        <taxon>Pezizomycetes</taxon>
        <taxon>Pezizales</taxon>
        <taxon>Ascobolaceae</taxon>
        <taxon>Ascobolus</taxon>
    </lineage>
</organism>
<reference evidence="1 2" key="1">
    <citation type="journal article" date="2018" name="Nat. Ecol. Evol.">
        <title>Pezizomycetes genomes reveal the molecular basis of ectomycorrhizal truffle lifestyle.</title>
        <authorList>
            <person name="Murat C."/>
            <person name="Payen T."/>
            <person name="Noel B."/>
            <person name="Kuo A."/>
            <person name="Morin E."/>
            <person name="Chen J."/>
            <person name="Kohler A."/>
            <person name="Krizsan K."/>
            <person name="Balestrini R."/>
            <person name="Da Silva C."/>
            <person name="Montanini B."/>
            <person name="Hainaut M."/>
            <person name="Levati E."/>
            <person name="Barry K.W."/>
            <person name="Belfiori B."/>
            <person name="Cichocki N."/>
            <person name="Clum A."/>
            <person name="Dockter R.B."/>
            <person name="Fauchery L."/>
            <person name="Guy J."/>
            <person name="Iotti M."/>
            <person name="Le Tacon F."/>
            <person name="Lindquist E.A."/>
            <person name="Lipzen A."/>
            <person name="Malagnac F."/>
            <person name="Mello A."/>
            <person name="Molinier V."/>
            <person name="Miyauchi S."/>
            <person name="Poulain J."/>
            <person name="Riccioni C."/>
            <person name="Rubini A."/>
            <person name="Sitrit Y."/>
            <person name="Splivallo R."/>
            <person name="Traeger S."/>
            <person name="Wang M."/>
            <person name="Zifcakova L."/>
            <person name="Wipf D."/>
            <person name="Zambonelli A."/>
            <person name="Paolocci F."/>
            <person name="Nowrousian M."/>
            <person name="Ottonello S."/>
            <person name="Baldrian P."/>
            <person name="Spatafora J.W."/>
            <person name="Henrissat B."/>
            <person name="Nagy L.G."/>
            <person name="Aury J.M."/>
            <person name="Wincker P."/>
            <person name="Grigoriev I.V."/>
            <person name="Bonfante P."/>
            <person name="Martin F.M."/>
        </authorList>
    </citation>
    <scope>NUCLEOTIDE SEQUENCE [LARGE SCALE GENOMIC DNA]</scope>
    <source>
        <strain evidence="1 2">RN42</strain>
    </source>
</reference>
<accession>A0A3N4IBH8</accession>
<gene>
    <name evidence="1" type="ORF">BJ508DRAFT_324478</name>
</gene>
<evidence type="ECO:0000313" key="2">
    <source>
        <dbReference type="Proteomes" id="UP000275078"/>
    </source>
</evidence>
<name>A0A3N4IBH8_ASCIM</name>
<dbReference type="Proteomes" id="UP000275078">
    <property type="component" value="Unassembled WGS sequence"/>
</dbReference>
<keyword evidence="2" id="KW-1185">Reference proteome</keyword>
<evidence type="ECO:0000313" key="1">
    <source>
        <dbReference type="EMBL" id="RPA83439.1"/>
    </source>
</evidence>
<sequence>MSFEPSEKAEFEQAIKLLDLVQVRVGGPGSGRGELHLRDFVDISDEYPELQQIITLPSLIHYLSTLRTLHDFDPRLLQPESYIPFIDSVSYYGSGTDIRRTNDYFRSSISIHNTLMPLFGPFEAFIGLTSYCLRFIKHCHELKGENESEQRMMETAEILINDQLGDTLMLLGQADLYGRCEAKLVRDTQLRLFGLVLDGIVRNIGIFLSEIFGMQAFGEDIAASQKRYLRMSSPTLRFLVNLRSESVESRIWKYLQEN</sequence>
<proteinExistence type="predicted"/>
<dbReference type="AlphaFoldDB" id="A0A3N4IBH8"/>
<dbReference type="EMBL" id="ML119664">
    <property type="protein sequence ID" value="RPA83439.1"/>
    <property type="molecule type" value="Genomic_DNA"/>
</dbReference>
<protein>
    <submittedName>
        <fullName evidence="1">Uncharacterized protein</fullName>
    </submittedName>
</protein>